<evidence type="ECO:0000256" key="1">
    <source>
        <dbReference type="ARBA" id="ARBA00022679"/>
    </source>
</evidence>
<dbReference type="GO" id="GO:0003964">
    <property type="term" value="F:RNA-directed DNA polymerase activity"/>
    <property type="evidence" value="ECO:0007669"/>
    <property type="project" value="UniProtKB-KW"/>
</dbReference>
<dbReference type="PROSITE" id="PS50994">
    <property type="entry name" value="INTEGRASE"/>
    <property type="match status" value="1"/>
</dbReference>
<dbReference type="Pfam" id="PF00665">
    <property type="entry name" value="rve"/>
    <property type="match status" value="1"/>
</dbReference>
<evidence type="ECO:0000256" key="4">
    <source>
        <dbReference type="ARBA" id="ARBA00022759"/>
    </source>
</evidence>
<comment type="caution">
    <text evidence="9">The sequence shown here is derived from an EMBL/GenBank/DDBJ whole genome shotgun (WGS) entry which is preliminary data.</text>
</comment>
<dbReference type="GO" id="GO:0016787">
    <property type="term" value="F:hydrolase activity"/>
    <property type="evidence" value="ECO:0007669"/>
    <property type="project" value="UniProtKB-KW"/>
</dbReference>
<dbReference type="InterPro" id="IPR001584">
    <property type="entry name" value="Integrase_cat-core"/>
</dbReference>
<accession>A0A8S2P976</accession>
<keyword evidence="5" id="KW-0378">Hydrolase</keyword>
<keyword evidence="3" id="KW-0540">Nuclease</keyword>
<dbReference type="InterPro" id="IPR050951">
    <property type="entry name" value="Retrovirus_Pol_polyprotein"/>
</dbReference>
<dbReference type="Proteomes" id="UP000677228">
    <property type="component" value="Unassembled WGS sequence"/>
</dbReference>
<keyword evidence="4" id="KW-0255">Endonuclease</keyword>
<keyword evidence="2" id="KW-0548">Nucleotidyltransferase</keyword>
<evidence type="ECO:0000256" key="5">
    <source>
        <dbReference type="ARBA" id="ARBA00022801"/>
    </source>
</evidence>
<dbReference type="Pfam" id="PF17917">
    <property type="entry name" value="RT_RNaseH"/>
    <property type="match status" value="1"/>
</dbReference>
<dbReference type="EMBL" id="CAJOBA010037478">
    <property type="protein sequence ID" value="CAF4042897.1"/>
    <property type="molecule type" value="Genomic_DNA"/>
</dbReference>
<evidence type="ECO:0000256" key="2">
    <source>
        <dbReference type="ARBA" id="ARBA00022695"/>
    </source>
</evidence>
<dbReference type="FunFam" id="3.10.20.370:FF:000001">
    <property type="entry name" value="Retrovirus-related Pol polyprotein from transposon 17.6-like protein"/>
    <property type="match status" value="1"/>
</dbReference>
<dbReference type="InterPro" id="IPR036397">
    <property type="entry name" value="RNaseH_sf"/>
</dbReference>
<dbReference type="FunFam" id="3.30.70.270:FF:000020">
    <property type="entry name" value="Transposon Tf2-6 polyprotein-like Protein"/>
    <property type="match status" value="1"/>
</dbReference>
<dbReference type="InterPro" id="IPR041373">
    <property type="entry name" value="RT_RNaseH"/>
</dbReference>
<evidence type="ECO:0000259" key="7">
    <source>
        <dbReference type="PROSITE" id="PS50994"/>
    </source>
</evidence>
<feature type="domain" description="Integrase catalytic" evidence="7">
    <location>
        <begin position="416"/>
        <end position="574"/>
    </location>
</feature>
<dbReference type="InterPro" id="IPR012337">
    <property type="entry name" value="RNaseH-like_sf"/>
</dbReference>
<evidence type="ECO:0000256" key="3">
    <source>
        <dbReference type="ARBA" id="ARBA00022722"/>
    </source>
</evidence>
<name>A0A8S2P976_9BILA</name>
<dbReference type="CDD" id="cd09274">
    <property type="entry name" value="RNase_HI_RT_Ty3"/>
    <property type="match status" value="1"/>
</dbReference>
<dbReference type="InterPro" id="IPR043128">
    <property type="entry name" value="Rev_trsase/Diguanyl_cyclase"/>
</dbReference>
<dbReference type="SUPFAM" id="SSF56672">
    <property type="entry name" value="DNA/RNA polymerases"/>
    <property type="match status" value="1"/>
</dbReference>
<dbReference type="GO" id="GO:0004519">
    <property type="term" value="F:endonuclease activity"/>
    <property type="evidence" value="ECO:0007669"/>
    <property type="project" value="UniProtKB-KW"/>
</dbReference>
<dbReference type="Gene3D" id="3.10.20.370">
    <property type="match status" value="1"/>
</dbReference>
<keyword evidence="1" id="KW-0808">Transferase</keyword>
<keyword evidence="6" id="KW-0695">RNA-directed DNA polymerase</keyword>
<dbReference type="FunFam" id="1.10.340.70:FF:000001">
    <property type="entry name" value="Retrovirus-related Pol polyprotein from transposon gypsy-like Protein"/>
    <property type="match status" value="1"/>
</dbReference>
<proteinExistence type="predicted"/>
<reference evidence="9" key="1">
    <citation type="submission" date="2021-02" db="EMBL/GenBank/DDBJ databases">
        <authorList>
            <person name="Nowell W R."/>
        </authorList>
    </citation>
    <scope>NUCLEOTIDE SEQUENCE</scope>
</reference>
<dbReference type="Gene3D" id="1.10.340.70">
    <property type="match status" value="1"/>
</dbReference>
<dbReference type="SUPFAM" id="SSF53098">
    <property type="entry name" value="Ribonuclease H-like"/>
    <property type="match status" value="1"/>
</dbReference>
<gene>
    <name evidence="8" type="ORF">OVA965_LOCUS25557</name>
    <name evidence="9" type="ORF">TMI583_LOCUS26290</name>
</gene>
<dbReference type="AlphaFoldDB" id="A0A8S2P976"/>
<sequence length="632" mass="72988">MMMRSKENANKKLKNKLRVKLHPDPEKLRAVRDFPVPFKVKGVRSFLGLTGYYRRFIRSYATIAEPLLKLIRVKHSPIFVWTPECQDSFEELTQKLITSPVISYPDFNYPFILQLDASDYGLGAILAQKVPTEGDEHVIAYASRTLSETERKYSPTERECLAIVWGTPHFRPYLEGRPFEVWTDHKSLVWLRNLKDPTSRLARWGMKLDAYDMVIKHRSGAANQNVDTLSRYPVQTEVVASLQRKNRNSSPGLINTADEQVAGINIWDSCNVLDEIKGAQRNDKDLRLLIDYLHDEILPSNENISKKLRGIAKYYKVIDGRLYRLRRFDEEHSNRFNYNQNLSVIPKSKILDLLHFAHDHAVSGHFGRRKTLHHLTSRVYWQGMRKDVENYIRACDACQRFKANTQKLAGKMISNVVHEPWYIIGIDITGPLPLTKRGNAYILVVVDYFTKWVELFPLQNTRSTHIAQILLDKVICRFGCPVKIISDNGPQFISEIFEETLRILQINHRRTALYHPQTNLSERVNNTLKTMIRAYAQSDQRAWDVKLPQLAFALRTTINDSTGESPAFLMCGHEPHLPIDVLFGSINPSDDHPANDRDVRVYRDRLTANLLPAFNFVTLLLSISNSFFISRD</sequence>
<protein>
    <recommendedName>
        <fullName evidence="7">Integrase catalytic domain-containing protein</fullName>
    </recommendedName>
</protein>
<dbReference type="Gene3D" id="3.30.70.270">
    <property type="match status" value="1"/>
</dbReference>
<dbReference type="GO" id="GO:0015074">
    <property type="term" value="P:DNA integration"/>
    <property type="evidence" value="ECO:0007669"/>
    <property type="project" value="InterPro"/>
</dbReference>
<evidence type="ECO:0000256" key="6">
    <source>
        <dbReference type="ARBA" id="ARBA00022918"/>
    </source>
</evidence>
<evidence type="ECO:0000313" key="10">
    <source>
        <dbReference type="Proteomes" id="UP000682733"/>
    </source>
</evidence>
<dbReference type="PANTHER" id="PTHR37984">
    <property type="entry name" value="PROTEIN CBG26694"/>
    <property type="match status" value="1"/>
</dbReference>
<dbReference type="PANTHER" id="PTHR37984:SF5">
    <property type="entry name" value="PROTEIN NYNRIN-LIKE"/>
    <property type="match status" value="1"/>
</dbReference>
<dbReference type="EMBL" id="CAJNOK010015928">
    <property type="protein sequence ID" value="CAF1234886.1"/>
    <property type="molecule type" value="Genomic_DNA"/>
</dbReference>
<dbReference type="Pfam" id="PF17921">
    <property type="entry name" value="Integrase_H2C2"/>
    <property type="match status" value="1"/>
</dbReference>
<dbReference type="Gene3D" id="3.30.420.10">
    <property type="entry name" value="Ribonuclease H-like superfamily/Ribonuclease H"/>
    <property type="match status" value="1"/>
</dbReference>
<evidence type="ECO:0000313" key="9">
    <source>
        <dbReference type="EMBL" id="CAF4042897.1"/>
    </source>
</evidence>
<evidence type="ECO:0000313" key="8">
    <source>
        <dbReference type="EMBL" id="CAF1234886.1"/>
    </source>
</evidence>
<dbReference type="InterPro" id="IPR041588">
    <property type="entry name" value="Integrase_H2C2"/>
</dbReference>
<dbReference type="Proteomes" id="UP000682733">
    <property type="component" value="Unassembled WGS sequence"/>
</dbReference>
<organism evidence="9 10">
    <name type="scientific">Didymodactylos carnosus</name>
    <dbReference type="NCBI Taxonomy" id="1234261"/>
    <lineage>
        <taxon>Eukaryota</taxon>
        <taxon>Metazoa</taxon>
        <taxon>Spiralia</taxon>
        <taxon>Gnathifera</taxon>
        <taxon>Rotifera</taxon>
        <taxon>Eurotatoria</taxon>
        <taxon>Bdelloidea</taxon>
        <taxon>Philodinida</taxon>
        <taxon>Philodinidae</taxon>
        <taxon>Didymodactylos</taxon>
    </lineage>
</organism>
<dbReference type="GO" id="GO:0003676">
    <property type="term" value="F:nucleic acid binding"/>
    <property type="evidence" value="ECO:0007669"/>
    <property type="project" value="InterPro"/>
</dbReference>
<dbReference type="FunFam" id="3.30.420.10:FF:000032">
    <property type="entry name" value="Retrovirus-related Pol polyprotein from transposon 297-like Protein"/>
    <property type="match status" value="1"/>
</dbReference>
<dbReference type="InterPro" id="IPR043502">
    <property type="entry name" value="DNA/RNA_pol_sf"/>
</dbReference>